<accession>A0A6C0B981</accession>
<dbReference type="AlphaFoldDB" id="A0A6C0B981"/>
<protein>
    <submittedName>
        <fullName evidence="2">Uncharacterized protein</fullName>
    </submittedName>
</protein>
<evidence type="ECO:0000313" key="2">
    <source>
        <dbReference type="EMBL" id="QHS88602.1"/>
    </source>
</evidence>
<dbReference type="EMBL" id="MN739101">
    <property type="protein sequence ID" value="QHS88602.1"/>
    <property type="molecule type" value="Genomic_DNA"/>
</dbReference>
<keyword evidence="1" id="KW-0472">Membrane</keyword>
<name>A0A6C0B981_9ZZZZ</name>
<keyword evidence="1" id="KW-1133">Transmembrane helix</keyword>
<feature type="transmembrane region" description="Helical" evidence="1">
    <location>
        <begin position="6"/>
        <end position="26"/>
    </location>
</feature>
<organism evidence="2">
    <name type="scientific">viral metagenome</name>
    <dbReference type="NCBI Taxonomy" id="1070528"/>
    <lineage>
        <taxon>unclassified sequences</taxon>
        <taxon>metagenomes</taxon>
        <taxon>organismal metagenomes</taxon>
    </lineage>
</organism>
<evidence type="ECO:0000256" key="1">
    <source>
        <dbReference type="SAM" id="Phobius"/>
    </source>
</evidence>
<proteinExistence type="predicted"/>
<keyword evidence="1" id="KW-0812">Transmembrane</keyword>
<sequence>MKKSKYNMILIFLGFLIVLLFMLLFFNKEGMEVPCKYQYLSPNQQNTPLDDATINEFILKFNGIVNQFIPGGGKLTKSIYDEWINAKIISSDEVQFYIKNSSFPSNEYLVGELTNNKNIIFPTPYVANTISNGFSARGIYQSLIMPAYATNASNPDFIESMQIYTGTKPEPSCASPAADPVVPSAPVAAVAPVADDANTVDNKIYACNSACNNACYADSSFQY</sequence>
<reference evidence="2" key="1">
    <citation type="journal article" date="2020" name="Nature">
        <title>Giant virus diversity and host interactions through global metagenomics.</title>
        <authorList>
            <person name="Schulz F."/>
            <person name="Roux S."/>
            <person name="Paez-Espino D."/>
            <person name="Jungbluth S."/>
            <person name="Walsh D.A."/>
            <person name="Denef V.J."/>
            <person name="McMahon K.D."/>
            <person name="Konstantinidis K.T."/>
            <person name="Eloe-Fadrosh E.A."/>
            <person name="Kyrpides N.C."/>
            <person name="Woyke T."/>
        </authorList>
    </citation>
    <scope>NUCLEOTIDE SEQUENCE</scope>
    <source>
        <strain evidence="2">GVMAG-M-3300010158-55</strain>
    </source>
</reference>